<evidence type="ECO:0000313" key="2">
    <source>
        <dbReference type="Proteomes" id="UP001215280"/>
    </source>
</evidence>
<evidence type="ECO:0000313" key="1">
    <source>
        <dbReference type="EMBL" id="KAJ7724713.1"/>
    </source>
</evidence>
<keyword evidence="2" id="KW-1185">Reference proteome</keyword>
<dbReference type="AlphaFoldDB" id="A0AAD7MMQ0"/>
<accession>A0AAD7MMQ0</accession>
<name>A0AAD7MMQ0_9AGAR</name>
<protein>
    <recommendedName>
        <fullName evidence="3">F-box domain-containing protein</fullName>
    </recommendedName>
</protein>
<dbReference type="EMBL" id="JARJLG010000235">
    <property type="protein sequence ID" value="KAJ7724713.1"/>
    <property type="molecule type" value="Genomic_DNA"/>
</dbReference>
<organism evidence="1 2">
    <name type="scientific">Mycena maculata</name>
    <dbReference type="NCBI Taxonomy" id="230809"/>
    <lineage>
        <taxon>Eukaryota</taxon>
        <taxon>Fungi</taxon>
        <taxon>Dikarya</taxon>
        <taxon>Basidiomycota</taxon>
        <taxon>Agaricomycotina</taxon>
        <taxon>Agaricomycetes</taxon>
        <taxon>Agaricomycetidae</taxon>
        <taxon>Agaricales</taxon>
        <taxon>Marasmiineae</taxon>
        <taxon>Mycenaceae</taxon>
        <taxon>Mycena</taxon>
    </lineage>
</organism>
<proteinExistence type="predicted"/>
<reference evidence="1" key="1">
    <citation type="submission" date="2023-03" db="EMBL/GenBank/DDBJ databases">
        <title>Massive genome expansion in bonnet fungi (Mycena s.s.) driven by repeated elements and novel gene families across ecological guilds.</title>
        <authorList>
            <consortium name="Lawrence Berkeley National Laboratory"/>
            <person name="Harder C.B."/>
            <person name="Miyauchi S."/>
            <person name="Viragh M."/>
            <person name="Kuo A."/>
            <person name="Thoen E."/>
            <person name="Andreopoulos B."/>
            <person name="Lu D."/>
            <person name="Skrede I."/>
            <person name="Drula E."/>
            <person name="Henrissat B."/>
            <person name="Morin E."/>
            <person name="Kohler A."/>
            <person name="Barry K."/>
            <person name="LaButti K."/>
            <person name="Morin E."/>
            <person name="Salamov A."/>
            <person name="Lipzen A."/>
            <person name="Mereny Z."/>
            <person name="Hegedus B."/>
            <person name="Baldrian P."/>
            <person name="Stursova M."/>
            <person name="Weitz H."/>
            <person name="Taylor A."/>
            <person name="Grigoriev I.V."/>
            <person name="Nagy L.G."/>
            <person name="Martin F."/>
            <person name="Kauserud H."/>
        </authorList>
    </citation>
    <scope>NUCLEOTIDE SEQUENCE</scope>
    <source>
        <strain evidence="1">CBHHK188m</strain>
    </source>
</reference>
<gene>
    <name evidence="1" type="ORF">DFH07DRAFT_854584</name>
</gene>
<dbReference type="Proteomes" id="UP001215280">
    <property type="component" value="Unassembled WGS sequence"/>
</dbReference>
<comment type="caution">
    <text evidence="1">The sequence shown here is derived from an EMBL/GenBank/DDBJ whole genome shotgun (WGS) entry which is preliminary data.</text>
</comment>
<sequence length="424" mass="48963">MEARMTAQEAKLQAQEEKILVLERDNSELWQEIHRLKGPRFPFEIFSAIILSTGDKKTLTTFSLVSRGWMSVTRRVLFKRIYHDAMFPGRIPLVSILDNDHCTVFPYVQTIKVDGSTNQFTDPEWMNDFLPFIPKFVALHSLEVYRLSRQDIQKVQCSMPQSMKNNIKEVVINSGAAFHMPEFAAFVSMFTALETLTSVNSNSEEEFPEFPPSLVSPPSSIRELLFRSSYPNDHFVLKWFVDLHSGIIDSIDPRLLPFKRPVEFRRFLTRFGSTLSKIKFKISGDEDAGQFIDSGYCAALPQLKSIELGCWQQNFPRTIEWLPKILALLPPSIEEIILCIQAKLSPGERAPLEQKLGTNWSRLDQSLSGYPSLRTLKIRMSLGHYVYPEEPEEELIIKQEMEEMWLRLLPICARKGILKTYYTR</sequence>
<evidence type="ECO:0008006" key="3">
    <source>
        <dbReference type="Google" id="ProtNLM"/>
    </source>
</evidence>